<reference evidence="5" key="1">
    <citation type="submission" date="2022-11" db="UniProtKB">
        <authorList>
            <consortium name="WormBaseParasite"/>
        </authorList>
    </citation>
    <scope>IDENTIFICATION</scope>
</reference>
<organism evidence="4 5">
    <name type="scientific">Parascaris univalens</name>
    <name type="common">Nematode worm</name>
    <dbReference type="NCBI Taxonomy" id="6257"/>
    <lineage>
        <taxon>Eukaryota</taxon>
        <taxon>Metazoa</taxon>
        <taxon>Ecdysozoa</taxon>
        <taxon>Nematoda</taxon>
        <taxon>Chromadorea</taxon>
        <taxon>Rhabditida</taxon>
        <taxon>Spirurina</taxon>
        <taxon>Ascaridomorpha</taxon>
        <taxon>Ascaridoidea</taxon>
        <taxon>Ascarididae</taxon>
        <taxon>Parascaris</taxon>
    </lineage>
</organism>
<dbReference type="Pfam" id="PF01048">
    <property type="entry name" value="PNP_UDP_1"/>
    <property type="match status" value="1"/>
</dbReference>
<dbReference type="GO" id="GO:0004850">
    <property type="term" value="F:uridine phosphorylase activity"/>
    <property type="evidence" value="ECO:0007669"/>
    <property type="project" value="InterPro"/>
</dbReference>
<dbReference type="PANTHER" id="PTHR43691">
    <property type="entry name" value="URIDINE PHOSPHORYLASE"/>
    <property type="match status" value="1"/>
</dbReference>
<evidence type="ECO:0000256" key="2">
    <source>
        <dbReference type="PIRSR" id="PIRSR610059-50"/>
    </source>
</evidence>
<dbReference type="CDD" id="cd17763">
    <property type="entry name" value="UP_hUPP-like"/>
    <property type="match status" value="1"/>
</dbReference>
<dbReference type="GO" id="GO:0006218">
    <property type="term" value="P:uridine catabolic process"/>
    <property type="evidence" value="ECO:0007669"/>
    <property type="project" value="TreeGrafter"/>
</dbReference>
<evidence type="ECO:0000313" key="4">
    <source>
        <dbReference type="Proteomes" id="UP000887569"/>
    </source>
</evidence>
<feature type="binding site" evidence="2">
    <location>
        <position position="241"/>
    </location>
    <ligand>
        <name>substrate</name>
    </ligand>
</feature>
<comment type="similarity">
    <text evidence="1">Belongs to the PNP/UDP phosphorylase family.</text>
</comment>
<accession>A0A915A101</accession>
<dbReference type="GO" id="GO:0005829">
    <property type="term" value="C:cytosol"/>
    <property type="evidence" value="ECO:0007669"/>
    <property type="project" value="TreeGrafter"/>
</dbReference>
<evidence type="ECO:0000313" key="5">
    <source>
        <dbReference type="WBParaSite" id="PgE112_g001_t03"/>
    </source>
</evidence>
<feature type="binding site" evidence="2">
    <location>
        <position position="243"/>
    </location>
    <ligand>
        <name>substrate</name>
    </ligand>
</feature>
<dbReference type="WBParaSite" id="PgE112_g001_t03">
    <property type="protein sequence ID" value="PgE112_g001_t03"/>
    <property type="gene ID" value="PgE112_g001"/>
</dbReference>
<protein>
    <submittedName>
        <fullName evidence="5">Nucleoside phosphorylase domain-containing protein</fullName>
    </submittedName>
</protein>
<keyword evidence="4" id="KW-1185">Reference proteome</keyword>
<evidence type="ECO:0000259" key="3">
    <source>
        <dbReference type="Pfam" id="PF01048"/>
    </source>
</evidence>
<sequence length="335" mass="37441">AERVCRLLLDQRFRKSFITSKYYQIPKTMGNAQGTIDDSVAENNNNSVVPLLNPIMAEENEDFLYHFGISKTKDNIPTVFGDVKFVCTGGSGPRLALFAEMFSKETGVPCSDNLSKSDRFVMYKAGPVLWINHGMGNPSISIMLVEVIKLLHYAGASNVRAFRLGTSGGVGVEPGTVVLSTSALNGELQEYHIQYILGKKVLRSTLLNHSLIEELAEMAKKVSVPAECGKTLCADDFYEGQARLDGEFCAYTSKDKYDFLQTLYKKGVRNIEMESTCFASMFRRVCIPAAVVCVTLLNRMKGDQIQLDKETYTDYEMRPFKLVTAYIKEKMKSLQ</sequence>
<dbReference type="Proteomes" id="UP000887569">
    <property type="component" value="Unplaced"/>
</dbReference>
<evidence type="ECO:0000256" key="1">
    <source>
        <dbReference type="ARBA" id="ARBA00010456"/>
    </source>
</evidence>
<dbReference type="InterPro" id="IPR035994">
    <property type="entry name" value="Nucleoside_phosphorylase_sf"/>
</dbReference>
<dbReference type="SUPFAM" id="SSF53167">
    <property type="entry name" value="Purine and uridine phosphorylases"/>
    <property type="match status" value="1"/>
</dbReference>
<dbReference type="InterPro" id="IPR010059">
    <property type="entry name" value="Uridine_phosphorylase_euk"/>
</dbReference>
<dbReference type="PANTHER" id="PTHR43691:SF11">
    <property type="entry name" value="FI09636P-RELATED"/>
    <property type="match status" value="1"/>
</dbReference>
<name>A0A915A101_PARUN</name>
<proteinExistence type="inferred from homology"/>
<dbReference type="GO" id="GO:0009166">
    <property type="term" value="P:nucleotide catabolic process"/>
    <property type="evidence" value="ECO:0007669"/>
    <property type="project" value="InterPro"/>
</dbReference>
<feature type="domain" description="Nucleoside phosphorylase" evidence="3">
    <location>
        <begin position="84"/>
        <end position="328"/>
    </location>
</feature>
<dbReference type="AlphaFoldDB" id="A0A915A101"/>
<dbReference type="Gene3D" id="3.40.50.1580">
    <property type="entry name" value="Nucleoside phosphorylase domain"/>
    <property type="match status" value="1"/>
</dbReference>
<dbReference type="NCBIfam" id="TIGR01719">
    <property type="entry name" value="euk_UDPppase"/>
    <property type="match status" value="1"/>
</dbReference>
<feature type="binding site" evidence="2">
    <location>
        <begin position="163"/>
        <end position="166"/>
    </location>
    <ligand>
        <name>phosphate</name>
        <dbReference type="ChEBI" id="CHEBI:43474"/>
    </ligand>
</feature>
<feature type="binding site" evidence="2">
    <location>
        <position position="119"/>
    </location>
    <ligand>
        <name>phosphate</name>
        <dbReference type="ChEBI" id="CHEBI:43474"/>
    </ligand>
</feature>
<dbReference type="InterPro" id="IPR000845">
    <property type="entry name" value="Nucleoside_phosphorylase_d"/>
</dbReference>